<gene>
    <name evidence="3" type="ORF">FU658_12815</name>
</gene>
<dbReference type="OrthoDB" id="6028468at2"/>
<feature type="signal peptide" evidence="2">
    <location>
        <begin position="1"/>
        <end position="18"/>
    </location>
</feature>
<comment type="caution">
    <text evidence="3">The sequence shown here is derived from an EMBL/GenBank/DDBJ whole genome shotgun (WGS) entry which is preliminary data.</text>
</comment>
<feature type="compositionally biased region" description="Basic and acidic residues" evidence="1">
    <location>
        <begin position="29"/>
        <end position="43"/>
    </location>
</feature>
<evidence type="ECO:0000256" key="2">
    <source>
        <dbReference type="SAM" id="SignalP"/>
    </source>
</evidence>
<proteinExistence type="predicted"/>
<organism evidence="3 4">
    <name type="scientific">Alkalisalibacterium limincola</name>
    <dbReference type="NCBI Taxonomy" id="2699169"/>
    <lineage>
        <taxon>Bacteria</taxon>
        <taxon>Pseudomonadati</taxon>
        <taxon>Pseudomonadota</taxon>
        <taxon>Gammaproteobacteria</taxon>
        <taxon>Lysobacterales</taxon>
        <taxon>Lysobacteraceae</taxon>
        <taxon>Alkalisalibacterium</taxon>
    </lineage>
</organism>
<protein>
    <submittedName>
        <fullName evidence="3">Uncharacterized protein</fullName>
    </submittedName>
</protein>
<name>A0A5C8KIF9_9GAMM</name>
<evidence type="ECO:0000256" key="1">
    <source>
        <dbReference type="SAM" id="MobiDB-lite"/>
    </source>
</evidence>
<dbReference type="Proteomes" id="UP000321248">
    <property type="component" value="Unassembled WGS sequence"/>
</dbReference>
<sequence>MRALFLLFALVATGTLHAAELDAGELREGRCESRQADDNRHPGESAATPETPAAVGAQRGSADGIGDRNRMSPRWHSLLPGMFR</sequence>
<keyword evidence="4" id="KW-1185">Reference proteome</keyword>
<reference evidence="3 4" key="1">
    <citation type="submission" date="2019-08" db="EMBL/GenBank/DDBJ databases">
        <authorList>
            <person name="Karlyshev A.V."/>
        </authorList>
    </citation>
    <scope>NUCLEOTIDE SEQUENCE [LARGE SCALE GENOMIC DNA]</scope>
    <source>
        <strain evidence="3 4">Alg18-2.2</strain>
    </source>
</reference>
<dbReference type="AlphaFoldDB" id="A0A5C8KIF9"/>
<dbReference type="EMBL" id="VRTS01000010">
    <property type="protein sequence ID" value="TXK59829.1"/>
    <property type="molecule type" value="Genomic_DNA"/>
</dbReference>
<accession>A0A5C8KIF9</accession>
<evidence type="ECO:0000313" key="3">
    <source>
        <dbReference type="EMBL" id="TXK59829.1"/>
    </source>
</evidence>
<feature type="region of interest" description="Disordered" evidence="1">
    <location>
        <begin position="29"/>
        <end position="73"/>
    </location>
</feature>
<feature type="chain" id="PRO_5022943319" evidence="2">
    <location>
        <begin position="19"/>
        <end position="84"/>
    </location>
</feature>
<evidence type="ECO:0000313" key="4">
    <source>
        <dbReference type="Proteomes" id="UP000321248"/>
    </source>
</evidence>
<keyword evidence="2" id="KW-0732">Signal</keyword>
<dbReference type="RefSeq" id="WP_147892443.1">
    <property type="nucleotide sequence ID" value="NZ_VRTS01000010.1"/>
</dbReference>